<accession>A0ABR5TBI1</accession>
<dbReference type="PANTHER" id="PTHR43528:SF6">
    <property type="entry name" value="CITRATE-PROTON SYMPORTER"/>
    <property type="match status" value="1"/>
</dbReference>
<feature type="transmembrane region" description="Helical" evidence="9">
    <location>
        <begin position="398"/>
        <end position="419"/>
    </location>
</feature>
<protein>
    <submittedName>
        <fullName evidence="11">MFS transporter</fullName>
    </submittedName>
</protein>
<reference evidence="11 12" key="1">
    <citation type="submission" date="2015-11" db="EMBL/GenBank/DDBJ databases">
        <authorList>
            <person name="Sahl J."/>
            <person name="Wagner D."/>
            <person name="Keim P."/>
        </authorList>
    </citation>
    <scope>NUCLEOTIDE SEQUENCE [LARGE SCALE GENOMIC DNA]</scope>
    <source>
        <strain evidence="11 12">BDU18</strain>
    </source>
</reference>
<comment type="subcellular location">
    <subcellularLocation>
        <location evidence="1">Cell membrane</location>
        <topology evidence="1">Multi-pass membrane protein</topology>
    </subcellularLocation>
</comment>
<evidence type="ECO:0000256" key="3">
    <source>
        <dbReference type="ARBA" id="ARBA00022448"/>
    </source>
</evidence>
<evidence type="ECO:0000256" key="7">
    <source>
        <dbReference type="ARBA" id="ARBA00022989"/>
    </source>
</evidence>
<dbReference type="Pfam" id="PF07690">
    <property type="entry name" value="MFS_1"/>
    <property type="match status" value="1"/>
</dbReference>
<name>A0ABR5TBI1_9BURK</name>
<keyword evidence="8 9" id="KW-0472">Membrane</keyword>
<evidence type="ECO:0000259" key="10">
    <source>
        <dbReference type="PROSITE" id="PS50850"/>
    </source>
</evidence>
<dbReference type="PROSITE" id="PS50850">
    <property type="entry name" value="MFS"/>
    <property type="match status" value="1"/>
</dbReference>
<dbReference type="PANTHER" id="PTHR43528">
    <property type="entry name" value="ALPHA-KETOGLUTARATE PERMEASE"/>
    <property type="match status" value="1"/>
</dbReference>
<evidence type="ECO:0000256" key="9">
    <source>
        <dbReference type="SAM" id="Phobius"/>
    </source>
</evidence>
<keyword evidence="3" id="KW-0813">Transport</keyword>
<dbReference type="EMBL" id="LNJQ01000001">
    <property type="protein sequence ID" value="KWZ42366.1"/>
    <property type="molecule type" value="Genomic_DNA"/>
</dbReference>
<feature type="transmembrane region" description="Helical" evidence="9">
    <location>
        <begin position="371"/>
        <end position="392"/>
    </location>
</feature>
<dbReference type="InterPro" id="IPR005829">
    <property type="entry name" value="Sugar_transporter_CS"/>
</dbReference>
<evidence type="ECO:0000256" key="8">
    <source>
        <dbReference type="ARBA" id="ARBA00023136"/>
    </source>
</evidence>
<keyword evidence="5 9" id="KW-0812">Transmembrane</keyword>
<feature type="transmembrane region" description="Helical" evidence="9">
    <location>
        <begin position="232"/>
        <end position="257"/>
    </location>
</feature>
<feature type="transmembrane region" description="Helical" evidence="9">
    <location>
        <begin position="118"/>
        <end position="142"/>
    </location>
</feature>
<dbReference type="InterPro" id="IPR036259">
    <property type="entry name" value="MFS_trans_sf"/>
</dbReference>
<feature type="transmembrane region" description="Helical" evidence="9">
    <location>
        <begin position="269"/>
        <end position="293"/>
    </location>
</feature>
<keyword evidence="4" id="KW-1003">Cell membrane</keyword>
<sequence>MSTASPAIQQESKARTVFRVVSGNFLEMYDFMVYGYYASAIAKTYFPNGNAFASLMLSLSVFGAGFLMRPVGAIVLGAYIDHHGRRKGLILTLALMALGTLTVATIPGYATIGVLAPILVLLGRLLQGFSAGVELGGVSVYLSEIATKGNKGFYTSWQSGSQQVAVVFAAFVGVLLNRALPVEQMTAWGWRIPFLIGCLIVPFLFLIRRSLKETDEFLAKRRRPSMGEIMKSMLENWGVVLAGMGMVIMTTVSFYMITAYTPTFGKEVLHLSAIDALVVTVCVGLSNLVWLPLSGALSDRIGRRPVLIAFTALTILTAYPVMQWLVGSPSFLRLLTAELWLSFLYGSYNGAMVVALTEVMPADVRTAGFSLAYSLATTIGGFTPAISTLLIHETGNKAAPGLWLGLAAICGLIATLVLYRSPEARNQYKTA</sequence>
<comment type="similarity">
    <text evidence="2">Belongs to the major facilitator superfamily. Metabolite:H+ Symporter (MHS) family (TC 2.A.1.6) family.</text>
</comment>
<dbReference type="InterPro" id="IPR011701">
    <property type="entry name" value="MFS"/>
</dbReference>
<keyword evidence="12" id="KW-1185">Reference proteome</keyword>
<feature type="transmembrane region" description="Helical" evidence="9">
    <location>
        <begin position="192"/>
        <end position="211"/>
    </location>
</feature>
<evidence type="ECO:0000256" key="4">
    <source>
        <dbReference type="ARBA" id="ARBA00022475"/>
    </source>
</evidence>
<keyword evidence="6" id="KW-0769">Symport</keyword>
<evidence type="ECO:0000313" key="11">
    <source>
        <dbReference type="EMBL" id="KWZ42366.1"/>
    </source>
</evidence>
<dbReference type="SUPFAM" id="SSF103473">
    <property type="entry name" value="MFS general substrate transporter"/>
    <property type="match status" value="1"/>
</dbReference>
<dbReference type="PROSITE" id="PS00216">
    <property type="entry name" value="SUGAR_TRANSPORT_1"/>
    <property type="match status" value="1"/>
</dbReference>
<feature type="transmembrane region" description="Helical" evidence="9">
    <location>
        <begin position="339"/>
        <end position="359"/>
    </location>
</feature>
<dbReference type="Proteomes" id="UP000070255">
    <property type="component" value="Unassembled WGS sequence"/>
</dbReference>
<organism evidence="11 12">
    <name type="scientific">Burkholderia savannae</name>
    <dbReference type="NCBI Taxonomy" id="1637837"/>
    <lineage>
        <taxon>Bacteria</taxon>
        <taxon>Pseudomonadati</taxon>
        <taxon>Pseudomonadota</taxon>
        <taxon>Betaproteobacteria</taxon>
        <taxon>Burkholderiales</taxon>
        <taxon>Burkholderiaceae</taxon>
        <taxon>Burkholderia</taxon>
        <taxon>pseudomallei group</taxon>
    </lineage>
</organism>
<evidence type="ECO:0000313" key="12">
    <source>
        <dbReference type="Proteomes" id="UP000070255"/>
    </source>
</evidence>
<dbReference type="NCBIfam" id="NF011656">
    <property type="entry name" value="PRK15075.1"/>
    <property type="match status" value="1"/>
</dbReference>
<feature type="domain" description="Major facilitator superfamily (MFS) profile" evidence="10">
    <location>
        <begin position="16"/>
        <end position="425"/>
    </location>
</feature>
<evidence type="ECO:0000256" key="1">
    <source>
        <dbReference type="ARBA" id="ARBA00004651"/>
    </source>
</evidence>
<dbReference type="InterPro" id="IPR051084">
    <property type="entry name" value="H+-coupled_symporters"/>
</dbReference>
<feature type="transmembrane region" description="Helical" evidence="9">
    <location>
        <begin position="88"/>
        <end position="112"/>
    </location>
</feature>
<feature type="transmembrane region" description="Helical" evidence="9">
    <location>
        <begin position="52"/>
        <end position="76"/>
    </location>
</feature>
<dbReference type="PROSITE" id="PS00217">
    <property type="entry name" value="SUGAR_TRANSPORT_2"/>
    <property type="match status" value="1"/>
</dbReference>
<proteinExistence type="inferred from homology"/>
<evidence type="ECO:0000256" key="5">
    <source>
        <dbReference type="ARBA" id="ARBA00022692"/>
    </source>
</evidence>
<dbReference type="RefSeq" id="WP_038745634.1">
    <property type="nucleotide sequence ID" value="NZ_CP013424.1"/>
</dbReference>
<comment type="caution">
    <text evidence="11">The sequence shown here is derived from an EMBL/GenBank/DDBJ whole genome shotgun (WGS) entry which is preliminary data.</text>
</comment>
<evidence type="ECO:0000256" key="6">
    <source>
        <dbReference type="ARBA" id="ARBA00022847"/>
    </source>
</evidence>
<dbReference type="Gene3D" id="1.20.1250.20">
    <property type="entry name" value="MFS general substrate transporter like domains"/>
    <property type="match status" value="2"/>
</dbReference>
<evidence type="ECO:0000256" key="2">
    <source>
        <dbReference type="ARBA" id="ARBA00008240"/>
    </source>
</evidence>
<feature type="transmembrane region" description="Helical" evidence="9">
    <location>
        <begin position="163"/>
        <end position="180"/>
    </location>
</feature>
<feature type="transmembrane region" description="Helical" evidence="9">
    <location>
        <begin position="305"/>
        <end position="327"/>
    </location>
</feature>
<gene>
    <name evidence="11" type="ORF">WS72_05415</name>
</gene>
<keyword evidence="7 9" id="KW-1133">Transmembrane helix</keyword>
<dbReference type="InterPro" id="IPR020846">
    <property type="entry name" value="MFS_dom"/>
</dbReference>